<accession>A0A9N9WZW6</accession>
<dbReference type="InterPro" id="IPR006170">
    <property type="entry name" value="PBP/GOBP"/>
</dbReference>
<dbReference type="Gene3D" id="1.10.238.20">
    <property type="entry name" value="Pheromone/general odorant binding protein domain"/>
    <property type="match status" value="1"/>
</dbReference>
<dbReference type="Pfam" id="PF01395">
    <property type="entry name" value="PBP_GOBP"/>
    <property type="match status" value="1"/>
</dbReference>
<organism evidence="6 7">
    <name type="scientific">Chironomus riparius</name>
    <dbReference type="NCBI Taxonomy" id="315576"/>
    <lineage>
        <taxon>Eukaryota</taxon>
        <taxon>Metazoa</taxon>
        <taxon>Ecdysozoa</taxon>
        <taxon>Arthropoda</taxon>
        <taxon>Hexapoda</taxon>
        <taxon>Insecta</taxon>
        <taxon>Pterygota</taxon>
        <taxon>Neoptera</taxon>
        <taxon>Endopterygota</taxon>
        <taxon>Diptera</taxon>
        <taxon>Nematocera</taxon>
        <taxon>Chironomoidea</taxon>
        <taxon>Chironomidae</taxon>
        <taxon>Chironominae</taxon>
        <taxon>Chironomus</taxon>
    </lineage>
</organism>
<evidence type="ECO:0000313" key="6">
    <source>
        <dbReference type="EMBL" id="CAG9810404.1"/>
    </source>
</evidence>
<feature type="chain" id="PRO_5040498515" evidence="5">
    <location>
        <begin position="20"/>
        <end position="138"/>
    </location>
</feature>
<dbReference type="EMBL" id="OU895880">
    <property type="protein sequence ID" value="CAG9810404.1"/>
    <property type="molecule type" value="Genomic_DNA"/>
</dbReference>
<comment type="subcellular location">
    <subcellularLocation>
        <location evidence="1">Secreted</location>
    </subcellularLocation>
</comment>
<evidence type="ECO:0000256" key="1">
    <source>
        <dbReference type="ARBA" id="ARBA00004613"/>
    </source>
</evidence>
<dbReference type="PANTHER" id="PTHR11857:SF42">
    <property type="entry name" value="GENERAL ODORANT-BINDING PROTEIN 19D-RELATED"/>
    <property type="match status" value="1"/>
</dbReference>
<dbReference type="InterPro" id="IPR036728">
    <property type="entry name" value="PBP_GOBP_sf"/>
</dbReference>
<dbReference type="Proteomes" id="UP001153620">
    <property type="component" value="Chromosome 4"/>
</dbReference>
<gene>
    <name evidence="6" type="ORF">CHIRRI_LOCUS13218</name>
</gene>
<dbReference type="AlphaFoldDB" id="A0A9N9WZW6"/>
<evidence type="ECO:0000256" key="5">
    <source>
        <dbReference type="SAM" id="SignalP"/>
    </source>
</evidence>
<reference evidence="6" key="2">
    <citation type="submission" date="2022-10" db="EMBL/GenBank/DDBJ databases">
        <authorList>
            <consortium name="ENA_rothamsted_submissions"/>
            <consortium name="culmorum"/>
            <person name="King R."/>
        </authorList>
    </citation>
    <scope>NUCLEOTIDE SEQUENCE</scope>
</reference>
<keyword evidence="4 5" id="KW-0732">Signal</keyword>
<evidence type="ECO:0000256" key="2">
    <source>
        <dbReference type="ARBA" id="ARBA00008098"/>
    </source>
</evidence>
<keyword evidence="7" id="KW-1185">Reference proteome</keyword>
<dbReference type="GO" id="GO:0005549">
    <property type="term" value="F:odorant binding"/>
    <property type="evidence" value="ECO:0007669"/>
    <property type="project" value="InterPro"/>
</dbReference>
<proteinExistence type="inferred from homology"/>
<sequence>MKAFTPIIILIVAASMTLAIDPAEKKAQMMQIFTGCKASTNANDDDIANLMMHAKPTTQEGKCMFSCVMEKMGIITDGKLNQPNMIAWAESMGAPTSAVDTIVAECGGLSDPDPCESATIIGLCFKTVSRKLGIDMDL</sequence>
<keyword evidence="3" id="KW-0964">Secreted</keyword>
<comment type="similarity">
    <text evidence="2">Belongs to the PBP/GOBP family.</text>
</comment>
<name>A0A9N9WZW6_9DIPT</name>
<dbReference type="SUPFAM" id="SSF47565">
    <property type="entry name" value="Insect pheromone/odorant-binding proteins"/>
    <property type="match status" value="1"/>
</dbReference>
<dbReference type="GO" id="GO:0005615">
    <property type="term" value="C:extracellular space"/>
    <property type="evidence" value="ECO:0007669"/>
    <property type="project" value="TreeGrafter"/>
</dbReference>
<dbReference type="OrthoDB" id="6595846at2759"/>
<dbReference type="GO" id="GO:0007608">
    <property type="term" value="P:sensory perception of smell"/>
    <property type="evidence" value="ECO:0007669"/>
    <property type="project" value="TreeGrafter"/>
</dbReference>
<dbReference type="SMART" id="SM00708">
    <property type="entry name" value="PhBP"/>
    <property type="match status" value="1"/>
</dbReference>
<dbReference type="PANTHER" id="PTHR11857">
    <property type="entry name" value="ODORANT BINDING PROTEIN-RELATED"/>
    <property type="match status" value="1"/>
</dbReference>
<evidence type="ECO:0000313" key="7">
    <source>
        <dbReference type="Proteomes" id="UP001153620"/>
    </source>
</evidence>
<feature type="signal peptide" evidence="5">
    <location>
        <begin position="1"/>
        <end position="19"/>
    </location>
</feature>
<dbReference type="CDD" id="cd23992">
    <property type="entry name" value="PBP_GOBP"/>
    <property type="match status" value="1"/>
</dbReference>
<evidence type="ECO:0000256" key="3">
    <source>
        <dbReference type="ARBA" id="ARBA00022525"/>
    </source>
</evidence>
<protein>
    <submittedName>
        <fullName evidence="6">Uncharacterized protein</fullName>
    </submittedName>
</protein>
<reference evidence="6" key="1">
    <citation type="submission" date="2022-01" db="EMBL/GenBank/DDBJ databases">
        <authorList>
            <person name="King R."/>
        </authorList>
    </citation>
    <scope>NUCLEOTIDE SEQUENCE</scope>
</reference>
<evidence type="ECO:0000256" key="4">
    <source>
        <dbReference type="ARBA" id="ARBA00022729"/>
    </source>
</evidence>